<dbReference type="AlphaFoldDB" id="A0A8I0L635"/>
<dbReference type="Gene3D" id="2.60.40.3930">
    <property type="match status" value="2"/>
</dbReference>
<gene>
    <name evidence="2" type="ORF">GUH15_25155</name>
</gene>
<reference evidence="2" key="1">
    <citation type="submission" date="2020-01" db="EMBL/GenBank/DDBJ databases">
        <authorList>
            <person name="Richard D."/>
        </authorList>
    </citation>
    <scope>NUCLEOTIDE SEQUENCE</scope>
    <source>
        <strain evidence="2">JP541</strain>
    </source>
</reference>
<dbReference type="InterPro" id="IPR041100">
    <property type="entry name" value="TQ"/>
</dbReference>
<dbReference type="NCBIfam" id="NF033903">
    <property type="entry name" value="VaFE_rpt"/>
    <property type="match status" value="2"/>
</dbReference>
<name>A0A8I0L635_XANCI</name>
<proteinExistence type="predicted"/>
<sequence length="103" mass="11055">GGSVDVEFTFAATELYGKDIVVFEKIFCNDTEIASHENINDREQTVTVYAPNITGTTAVGTLGGGKLIDPAANVKITDTVTYEHLSAGHEYTLRGTLMNKETG</sequence>
<comment type="caution">
    <text evidence="2">The sequence shown here is derived from an EMBL/GenBank/DDBJ whole genome shotgun (WGS) entry which is preliminary data.</text>
</comment>
<dbReference type="EMBL" id="JAABFR010002185">
    <property type="protein sequence ID" value="MBD4339279.1"/>
    <property type="molecule type" value="Genomic_DNA"/>
</dbReference>
<feature type="domain" description="T-Q ester bond containing" evidence="1">
    <location>
        <begin position="55"/>
        <end position="100"/>
    </location>
</feature>
<protein>
    <submittedName>
        <fullName evidence="2">VaFE repeat-containing surface-anchored protein</fullName>
    </submittedName>
</protein>
<accession>A0A8I0L635</accession>
<dbReference type="Proteomes" id="UP000653002">
    <property type="component" value="Unassembled WGS sequence"/>
</dbReference>
<evidence type="ECO:0000259" key="1">
    <source>
        <dbReference type="Pfam" id="PF18202"/>
    </source>
</evidence>
<evidence type="ECO:0000313" key="3">
    <source>
        <dbReference type="Proteomes" id="UP000653002"/>
    </source>
</evidence>
<feature type="domain" description="T-Q ester bond containing" evidence="1">
    <location>
        <begin position="2"/>
        <end position="48"/>
    </location>
</feature>
<dbReference type="Pfam" id="PF18202">
    <property type="entry name" value="TQ"/>
    <property type="match status" value="2"/>
</dbReference>
<feature type="non-terminal residue" evidence="2">
    <location>
        <position position="103"/>
    </location>
</feature>
<feature type="non-terminal residue" evidence="2">
    <location>
        <position position="1"/>
    </location>
</feature>
<organism evidence="2 3">
    <name type="scientific">Xanthomonas citri pv. citri</name>
    <dbReference type="NCBI Taxonomy" id="611301"/>
    <lineage>
        <taxon>Bacteria</taxon>
        <taxon>Pseudomonadati</taxon>
        <taxon>Pseudomonadota</taxon>
        <taxon>Gammaproteobacteria</taxon>
        <taxon>Lysobacterales</taxon>
        <taxon>Lysobacteraceae</taxon>
        <taxon>Xanthomonas</taxon>
    </lineage>
</organism>
<evidence type="ECO:0000313" key="2">
    <source>
        <dbReference type="EMBL" id="MBD4339279.1"/>
    </source>
</evidence>